<reference evidence="2" key="1">
    <citation type="submission" date="2016-10" db="EMBL/GenBank/DDBJ databases">
        <title>Comparative genomics uncovers the prolific and rare metabolic potential of the cyanobacterial genus Moorea.</title>
        <authorList>
            <person name="Leao T."/>
            <person name="Castelao G."/>
            <person name="Korobeynikov A."/>
            <person name="Monroe E.A."/>
            <person name="Podell S."/>
            <person name="Glukhov E."/>
            <person name="Allen E."/>
            <person name="Gerwick W.H."/>
            <person name="Gerwick L."/>
        </authorList>
    </citation>
    <scope>NUCLEOTIDE SEQUENCE [LARGE SCALE GENOMIC DNA]</scope>
    <source>
        <strain evidence="2">JHB</strain>
    </source>
</reference>
<sequence>MRISALLLPSRLTTQPMKPLNSYCLRVFPDGSRQFVNIEPPAINIIVYLQSGETAVRYGVNTQAYSCTPGNPLEITATPDTPINQLWAENLSEQAVGLKIDVLETSVTAAEDETITPKTNFITTIE</sequence>
<evidence type="ECO:0000313" key="1">
    <source>
        <dbReference type="EMBL" id="AOY80202.2"/>
    </source>
</evidence>
<proteinExistence type="predicted"/>
<dbReference type="AlphaFoldDB" id="A0A1D9FXV3"/>
<gene>
    <name evidence="1" type="ORF">BJP36_09990</name>
</gene>
<evidence type="ECO:0000313" key="2">
    <source>
        <dbReference type="Proteomes" id="UP000176944"/>
    </source>
</evidence>
<accession>A0A1D9FXV3</accession>
<protein>
    <submittedName>
        <fullName evidence="1">Uncharacterized protein</fullName>
    </submittedName>
</protein>
<dbReference type="Proteomes" id="UP000176944">
    <property type="component" value="Chromosome"/>
</dbReference>
<organism evidence="1 2">
    <name type="scientific">Moorena producens (strain JHB)</name>
    <dbReference type="NCBI Taxonomy" id="1454205"/>
    <lineage>
        <taxon>Bacteria</taxon>
        <taxon>Bacillati</taxon>
        <taxon>Cyanobacteriota</taxon>
        <taxon>Cyanophyceae</taxon>
        <taxon>Coleofasciculales</taxon>
        <taxon>Coleofasciculaceae</taxon>
        <taxon>Moorena</taxon>
    </lineage>
</organism>
<dbReference type="EMBL" id="CP017708">
    <property type="protein sequence ID" value="AOY80202.2"/>
    <property type="molecule type" value="Genomic_DNA"/>
</dbReference>
<name>A0A1D9FXV3_MOOP1</name>